<organism evidence="1 2">
    <name type="scientific">Trichonephila clavipes</name>
    <name type="common">Golden silk orbweaver</name>
    <name type="synonym">Nephila clavipes</name>
    <dbReference type="NCBI Taxonomy" id="2585209"/>
    <lineage>
        <taxon>Eukaryota</taxon>
        <taxon>Metazoa</taxon>
        <taxon>Ecdysozoa</taxon>
        <taxon>Arthropoda</taxon>
        <taxon>Chelicerata</taxon>
        <taxon>Arachnida</taxon>
        <taxon>Araneae</taxon>
        <taxon>Araneomorphae</taxon>
        <taxon>Entelegynae</taxon>
        <taxon>Araneoidea</taxon>
        <taxon>Nephilidae</taxon>
        <taxon>Trichonephila</taxon>
    </lineage>
</organism>
<reference evidence="1" key="1">
    <citation type="submission" date="2020-08" db="EMBL/GenBank/DDBJ databases">
        <title>Multicomponent nature underlies the extraordinary mechanical properties of spider dragline silk.</title>
        <authorList>
            <person name="Kono N."/>
            <person name="Nakamura H."/>
            <person name="Mori M."/>
            <person name="Yoshida Y."/>
            <person name="Ohtoshi R."/>
            <person name="Malay A.D."/>
            <person name="Moran D.A.P."/>
            <person name="Tomita M."/>
            <person name="Numata K."/>
            <person name="Arakawa K."/>
        </authorList>
    </citation>
    <scope>NUCLEOTIDE SEQUENCE</scope>
</reference>
<dbReference type="Proteomes" id="UP000887159">
    <property type="component" value="Unassembled WGS sequence"/>
</dbReference>
<gene>
    <name evidence="1" type="primary">NCL1_17827</name>
    <name evidence="1" type="ORF">TNCV_2180641</name>
</gene>
<dbReference type="AlphaFoldDB" id="A0A8X7B866"/>
<dbReference type="EMBL" id="BMAU01021361">
    <property type="protein sequence ID" value="GFY22803.1"/>
    <property type="molecule type" value="Genomic_DNA"/>
</dbReference>
<protein>
    <submittedName>
        <fullName evidence="1">Transposable element Tcb1 transposase</fullName>
    </submittedName>
</protein>
<comment type="caution">
    <text evidence="1">The sequence shown here is derived from an EMBL/GenBank/DDBJ whole genome shotgun (WGS) entry which is preliminary data.</text>
</comment>
<evidence type="ECO:0000313" key="1">
    <source>
        <dbReference type="EMBL" id="GFY22803.1"/>
    </source>
</evidence>
<proteinExistence type="predicted"/>
<sequence>MAPMNHFSTRQCSAPHGKGVTRLSPHCYYPSLACTIPRFVSNRAYLGSFGMASWASHEFEQTRGKITRNMERNVSRHHTELVCLNARSCIRARGGSTAY</sequence>
<keyword evidence="2" id="KW-1185">Reference proteome</keyword>
<name>A0A8X7B866_TRICX</name>
<evidence type="ECO:0000313" key="2">
    <source>
        <dbReference type="Proteomes" id="UP000887159"/>
    </source>
</evidence>
<accession>A0A8X7B866</accession>